<accession>C3Y9Q0</accession>
<reference evidence="2" key="1">
    <citation type="journal article" date="2008" name="Nature">
        <title>The amphioxus genome and the evolution of the chordate karyotype.</title>
        <authorList>
            <consortium name="US DOE Joint Genome Institute (JGI-PGF)"/>
            <person name="Putnam N.H."/>
            <person name="Butts T."/>
            <person name="Ferrier D.E.K."/>
            <person name="Furlong R.F."/>
            <person name="Hellsten U."/>
            <person name="Kawashima T."/>
            <person name="Robinson-Rechavi M."/>
            <person name="Shoguchi E."/>
            <person name="Terry A."/>
            <person name="Yu J.-K."/>
            <person name="Benito-Gutierrez E.L."/>
            <person name="Dubchak I."/>
            <person name="Garcia-Fernandez J."/>
            <person name="Gibson-Brown J.J."/>
            <person name="Grigoriev I.V."/>
            <person name="Horton A.C."/>
            <person name="de Jong P.J."/>
            <person name="Jurka J."/>
            <person name="Kapitonov V.V."/>
            <person name="Kohara Y."/>
            <person name="Kuroki Y."/>
            <person name="Lindquist E."/>
            <person name="Lucas S."/>
            <person name="Osoegawa K."/>
            <person name="Pennacchio L.A."/>
            <person name="Salamov A.A."/>
            <person name="Satou Y."/>
            <person name="Sauka-Spengler T."/>
            <person name="Schmutz J."/>
            <person name="Shin-I T."/>
            <person name="Toyoda A."/>
            <person name="Bronner-Fraser M."/>
            <person name="Fujiyama A."/>
            <person name="Holland L.Z."/>
            <person name="Holland P.W.H."/>
            <person name="Satoh N."/>
            <person name="Rokhsar D.S."/>
        </authorList>
    </citation>
    <scope>NUCLEOTIDE SEQUENCE [LARGE SCALE GENOMIC DNA]</scope>
    <source>
        <strain evidence="2">S238N-H82</strain>
        <tissue evidence="2">Testes</tissue>
    </source>
</reference>
<feature type="region of interest" description="Disordered" evidence="1">
    <location>
        <begin position="101"/>
        <end position="120"/>
    </location>
</feature>
<proteinExistence type="predicted"/>
<evidence type="ECO:0000313" key="2">
    <source>
        <dbReference type="EMBL" id="EEN63306.1"/>
    </source>
</evidence>
<evidence type="ECO:0000256" key="1">
    <source>
        <dbReference type="SAM" id="MobiDB-lite"/>
    </source>
</evidence>
<feature type="compositionally biased region" description="Low complexity" evidence="1">
    <location>
        <begin position="102"/>
        <end position="117"/>
    </location>
</feature>
<sequence length="183" mass="19085">MKTLSPSSTVGGGLTGVGVCGLCDRCCDGVGSGSRLLTGTGTWRSSLLSRRKNASVTRPVVSREGRRCFSGDGVSGRRLETASGMGTGLCPFCPSGERRNASSVSSRRFHPGSSSSRKSLAVGARSSSLASDQSPLASSLALLSLLSFFRDRRTLSSRLSELLSEPGERPAVHCHDHAALDDP</sequence>
<gene>
    <name evidence="2" type="ORF">BRAFLDRAFT_88245</name>
</gene>
<dbReference type="InParanoid" id="C3Y9Q0"/>
<dbReference type="EMBL" id="GG666492">
    <property type="protein sequence ID" value="EEN63306.1"/>
    <property type="molecule type" value="Genomic_DNA"/>
</dbReference>
<name>C3Y9Q0_BRAFL</name>
<organism>
    <name type="scientific">Branchiostoma floridae</name>
    <name type="common">Florida lancelet</name>
    <name type="synonym">Amphioxus</name>
    <dbReference type="NCBI Taxonomy" id="7739"/>
    <lineage>
        <taxon>Eukaryota</taxon>
        <taxon>Metazoa</taxon>
        <taxon>Chordata</taxon>
        <taxon>Cephalochordata</taxon>
        <taxon>Leptocardii</taxon>
        <taxon>Amphioxiformes</taxon>
        <taxon>Branchiostomatidae</taxon>
        <taxon>Branchiostoma</taxon>
    </lineage>
</organism>
<protein>
    <submittedName>
        <fullName evidence="2">Uncharacterized protein</fullName>
    </submittedName>
</protein>
<dbReference type="AlphaFoldDB" id="C3Y9Q0"/>